<feature type="transmembrane region" description="Helical" evidence="1">
    <location>
        <begin position="106"/>
        <end position="127"/>
    </location>
</feature>
<accession>A0A9N8HT60</accession>
<dbReference type="EMBL" id="CAICTM010001470">
    <property type="protein sequence ID" value="CAB9523915.1"/>
    <property type="molecule type" value="Genomic_DNA"/>
</dbReference>
<evidence type="ECO:0000256" key="1">
    <source>
        <dbReference type="SAM" id="Phobius"/>
    </source>
</evidence>
<evidence type="ECO:0000313" key="3">
    <source>
        <dbReference type="Proteomes" id="UP001153069"/>
    </source>
</evidence>
<keyword evidence="1" id="KW-0472">Membrane</keyword>
<dbReference type="Proteomes" id="UP001153069">
    <property type="component" value="Unassembled WGS sequence"/>
</dbReference>
<sequence>MMEEYDVYETVEDEDSSKAWIAFIIEKDSEILKLTRNGEIMWAVFASLCAMVVHMGMVVFTMARRKHSSDDSWKWQMIMKLWTVGVHVQAMTFHVLPVLTLLPFNPLLWCFMAYLWLGVLFHQWSLLYPEEIAPKVLTASVIVEPKQRRIKKQGSRRKI</sequence>
<keyword evidence="1" id="KW-0812">Transmembrane</keyword>
<organism evidence="2 3">
    <name type="scientific">Seminavis robusta</name>
    <dbReference type="NCBI Taxonomy" id="568900"/>
    <lineage>
        <taxon>Eukaryota</taxon>
        <taxon>Sar</taxon>
        <taxon>Stramenopiles</taxon>
        <taxon>Ochrophyta</taxon>
        <taxon>Bacillariophyta</taxon>
        <taxon>Bacillariophyceae</taxon>
        <taxon>Bacillariophycidae</taxon>
        <taxon>Naviculales</taxon>
        <taxon>Naviculaceae</taxon>
        <taxon>Seminavis</taxon>
    </lineage>
</organism>
<dbReference type="AlphaFoldDB" id="A0A9N8HT60"/>
<reference evidence="2" key="1">
    <citation type="submission" date="2020-06" db="EMBL/GenBank/DDBJ databases">
        <authorList>
            <consortium name="Plant Systems Biology data submission"/>
        </authorList>
    </citation>
    <scope>NUCLEOTIDE SEQUENCE</scope>
    <source>
        <strain evidence="2">D6</strain>
    </source>
</reference>
<keyword evidence="3" id="KW-1185">Reference proteome</keyword>
<gene>
    <name evidence="2" type="ORF">SEMRO_1472_G275490.1</name>
</gene>
<keyword evidence="1" id="KW-1133">Transmembrane helix</keyword>
<evidence type="ECO:0000313" key="2">
    <source>
        <dbReference type="EMBL" id="CAB9523915.1"/>
    </source>
</evidence>
<proteinExistence type="predicted"/>
<comment type="caution">
    <text evidence="2">The sequence shown here is derived from an EMBL/GenBank/DDBJ whole genome shotgun (WGS) entry which is preliminary data.</text>
</comment>
<protein>
    <submittedName>
        <fullName evidence="2">Uncharacterized protein</fullName>
    </submittedName>
</protein>
<feature type="transmembrane region" description="Helical" evidence="1">
    <location>
        <begin position="40"/>
        <end position="60"/>
    </location>
</feature>
<name>A0A9N8HT60_9STRA</name>